<dbReference type="AlphaFoldDB" id="A0A3B0SBF1"/>
<dbReference type="Gene3D" id="3.40.30.10">
    <property type="entry name" value="Glutaredoxin"/>
    <property type="match status" value="1"/>
</dbReference>
<evidence type="ECO:0000313" key="1">
    <source>
        <dbReference type="EMBL" id="VAV97878.1"/>
    </source>
</evidence>
<dbReference type="EMBL" id="UOEK01000126">
    <property type="protein sequence ID" value="VAV97878.1"/>
    <property type="molecule type" value="Genomic_DNA"/>
</dbReference>
<proteinExistence type="predicted"/>
<name>A0A3B0SBF1_9ZZZZ</name>
<evidence type="ECO:0008006" key="2">
    <source>
        <dbReference type="Google" id="ProtNLM"/>
    </source>
</evidence>
<organism evidence="1">
    <name type="scientific">hydrothermal vent metagenome</name>
    <dbReference type="NCBI Taxonomy" id="652676"/>
    <lineage>
        <taxon>unclassified sequences</taxon>
        <taxon>metagenomes</taxon>
        <taxon>ecological metagenomes</taxon>
    </lineage>
</organism>
<gene>
    <name evidence="1" type="ORF">MNBD_ACTINO02-1138</name>
</gene>
<accession>A0A3B0SBF1</accession>
<sequence length="86" mass="9558">MITVYHNQRCSKSRSACSAFEPSGVDCATVRYLDTLSTEPPSPGPSVVFDNRIDQTSFLRADPADWDPENLVRLHTALARSFAELK</sequence>
<reference evidence="1" key="1">
    <citation type="submission" date="2018-06" db="EMBL/GenBank/DDBJ databases">
        <authorList>
            <person name="Zhirakovskaya E."/>
        </authorList>
    </citation>
    <scope>NUCLEOTIDE SEQUENCE</scope>
</reference>
<protein>
    <recommendedName>
        <fullName evidence="2">Arsenate reductase</fullName>
    </recommendedName>
</protein>